<dbReference type="STRING" id="340177.Cag_1708"/>
<proteinExistence type="predicted"/>
<protein>
    <recommendedName>
        <fullName evidence="1">DUF4062 domain-containing protein</fullName>
    </recommendedName>
</protein>
<name>Q3APW6_CHLCH</name>
<dbReference type="EMBL" id="CP000108">
    <property type="protein sequence ID" value="ABB28959.1"/>
    <property type="molecule type" value="Genomic_DNA"/>
</dbReference>
<dbReference type="eggNOG" id="COG0457">
    <property type="taxonomic scope" value="Bacteria"/>
</dbReference>
<dbReference type="KEGG" id="cch:Cag_1708"/>
<sequence length="372" mass="42686">MQRIIRIFFASPGDLEEERHLTKEILRQMSERSRYTFEFYGFERALATTACRPQDVINNFVDECDVFIAVFHRRWGQPPQDTVVYSSYTEEEFERAKRRFVSTGAPEIFCFFKQVDLPSIADPGEQLRKVLAFKRRLEESHQVLYRTFATAAQFVADIEQHLFAFAEGKLPTPRSPKHRFHIPIIEDQQPDSQRSYDLTKVHQALNAATSGCVEEAVILMAGVSQTTRDIELLDVIKEFFINTNNLDAAQAVVEKKLTLLQDRRLAAHAYVAVLMSEHWLNDLVASMSKTVSPEKQSVAEHTTRKLFTGIRFHELMIEYLSKYFTVGELLSLTRFYQGEGASITAKFGRTIGIMIPEINAILMAENPELFEG</sequence>
<accession>Q3APW6</accession>
<evidence type="ECO:0000313" key="2">
    <source>
        <dbReference type="EMBL" id="ABB28959.1"/>
    </source>
</evidence>
<organism evidence="2">
    <name type="scientific">Chlorobium chlorochromatii (strain CaD3)</name>
    <dbReference type="NCBI Taxonomy" id="340177"/>
    <lineage>
        <taxon>Bacteria</taxon>
        <taxon>Pseudomonadati</taxon>
        <taxon>Chlorobiota</taxon>
        <taxon>Chlorobiia</taxon>
        <taxon>Chlorobiales</taxon>
        <taxon>Chlorobiaceae</taxon>
        <taxon>Chlorobium/Pelodictyon group</taxon>
        <taxon>Chlorobium</taxon>
    </lineage>
</organism>
<dbReference type="InterPro" id="IPR025139">
    <property type="entry name" value="DUF4062"/>
</dbReference>
<reference evidence="2" key="1">
    <citation type="submission" date="2005-08" db="EMBL/GenBank/DDBJ databases">
        <title>Complete sequence of Chlorobium chlorochromatii CaD3.</title>
        <authorList>
            <person name="Copeland A."/>
            <person name="Lucas S."/>
            <person name="Lapidus A."/>
            <person name="Barry K."/>
            <person name="Detter J.C."/>
            <person name="Glavina T."/>
            <person name="Hammon N."/>
            <person name="Israni S."/>
            <person name="Pitluck S."/>
            <person name="Bryant D."/>
            <person name="Schmutz J."/>
            <person name="Larimer F."/>
            <person name="Land M."/>
            <person name="Kyrpides N."/>
            <person name="Ivanova N."/>
            <person name="Richardson P."/>
        </authorList>
    </citation>
    <scope>NUCLEOTIDE SEQUENCE [LARGE SCALE GENOMIC DNA]</scope>
    <source>
        <strain evidence="2">CaD3</strain>
    </source>
</reference>
<evidence type="ECO:0000259" key="1">
    <source>
        <dbReference type="Pfam" id="PF13271"/>
    </source>
</evidence>
<dbReference type="Pfam" id="PF13271">
    <property type="entry name" value="DUF4062"/>
    <property type="match status" value="1"/>
</dbReference>
<gene>
    <name evidence="2" type="ordered locus">Cag_1708</name>
</gene>
<dbReference type="HOGENOM" id="CLU_743344_0_0_10"/>
<feature type="domain" description="DUF4062" evidence="1">
    <location>
        <begin position="6"/>
        <end position="96"/>
    </location>
</feature>
<dbReference type="AlphaFoldDB" id="Q3APW6"/>